<evidence type="ECO:0000256" key="2">
    <source>
        <dbReference type="ARBA" id="ARBA00004725"/>
    </source>
</evidence>
<comment type="cofactor">
    <cofactor evidence="1">
        <name>FMN</name>
        <dbReference type="ChEBI" id="CHEBI:58210"/>
    </cofactor>
</comment>
<dbReference type="NCBIfam" id="NF005741">
    <property type="entry name" value="PRK07565.1"/>
    <property type="match status" value="1"/>
</dbReference>
<dbReference type="EMBL" id="ANOH01000176">
    <property type="protein sequence ID" value="EMI56056.1"/>
    <property type="molecule type" value="Genomic_DNA"/>
</dbReference>
<dbReference type="GO" id="GO:0044205">
    <property type="term" value="P:'de novo' UMP biosynthetic process"/>
    <property type="evidence" value="ECO:0007669"/>
    <property type="project" value="UniProtKB-UniPathway"/>
</dbReference>
<evidence type="ECO:0000256" key="5">
    <source>
        <dbReference type="ARBA" id="ARBA00022975"/>
    </source>
</evidence>
<evidence type="ECO:0000256" key="1">
    <source>
        <dbReference type="ARBA" id="ARBA00001917"/>
    </source>
</evidence>
<dbReference type="Proteomes" id="UP000011885">
    <property type="component" value="Unassembled WGS sequence"/>
</dbReference>
<keyword evidence="3" id="KW-0285">Flavoprotein</keyword>
<dbReference type="Gene3D" id="3.20.20.70">
    <property type="entry name" value="Aldolase class I"/>
    <property type="match status" value="1"/>
</dbReference>
<name>M5UDX1_9BACT</name>
<organism evidence="6 7">
    <name type="scientific">Rhodopirellula sallentina SM41</name>
    <dbReference type="NCBI Taxonomy" id="1263870"/>
    <lineage>
        <taxon>Bacteria</taxon>
        <taxon>Pseudomonadati</taxon>
        <taxon>Planctomycetota</taxon>
        <taxon>Planctomycetia</taxon>
        <taxon>Pirellulales</taxon>
        <taxon>Pirellulaceae</taxon>
        <taxon>Rhodopirellula</taxon>
    </lineage>
</organism>
<dbReference type="PANTHER" id="PTHR48109">
    <property type="entry name" value="DIHYDROOROTATE DEHYDROGENASE (QUINONE), MITOCHONDRIAL-RELATED"/>
    <property type="match status" value="1"/>
</dbReference>
<reference evidence="6 7" key="1">
    <citation type="journal article" date="2013" name="Mar. Genomics">
        <title>Expression of sulfatases in Rhodopirellula baltica and the diversity of sulfatases in the genus Rhodopirellula.</title>
        <authorList>
            <person name="Wegner C.E."/>
            <person name="Richter-Heitmann T."/>
            <person name="Klindworth A."/>
            <person name="Klockow C."/>
            <person name="Richter M."/>
            <person name="Achstetter T."/>
            <person name="Glockner F.O."/>
            <person name="Harder J."/>
        </authorList>
    </citation>
    <scope>NUCLEOTIDE SEQUENCE [LARGE SCALE GENOMIC DNA]</scope>
    <source>
        <strain evidence="6 7">SM41</strain>
    </source>
</reference>
<dbReference type="PATRIC" id="fig|1263870.3.peg.2662"/>
<keyword evidence="4" id="KW-0288">FMN</keyword>
<dbReference type="UniPathway" id="UPA00070"/>
<dbReference type="RefSeq" id="WP_008678282.1">
    <property type="nucleotide sequence ID" value="NZ_ANOH01000176.1"/>
</dbReference>
<evidence type="ECO:0000256" key="4">
    <source>
        <dbReference type="ARBA" id="ARBA00022643"/>
    </source>
</evidence>
<protein>
    <submittedName>
        <fullName evidence="6">Dihydroorotate dehydrogenase 2</fullName>
    </submittedName>
</protein>
<accession>M5UDX1</accession>
<evidence type="ECO:0000313" key="6">
    <source>
        <dbReference type="EMBL" id="EMI56056.1"/>
    </source>
</evidence>
<dbReference type="GO" id="GO:0005737">
    <property type="term" value="C:cytoplasm"/>
    <property type="evidence" value="ECO:0007669"/>
    <property type="project" value="TreeGrafter"/>
</dbReference>
<dbReference type="SUPFAM" id="SSF51395">
    <property type="entry name" value="FMN-linked oxidoreductases"/>
    <property type="match status" value="1"/>
</dbReference>
<proteinExistence type="predicted"/>
<dbReference type="GO" id="GO:0004152">
    <property type="term" value="F:dihydroorotate dehydrogenase activity"/>
    <property type="evidence" value="ECO:0007669"/>
    <property type="project" value="InterPro"/>
</dbReference>
<sequence length="351" mass="38470">MFSHLHTDFGGLRLTSPVIVGACPMNTNEQTRIAMQDAGAGAIVLPSLFEEQVIQWSVEIGRRLTDRERKILEMSNQSRHHWACPDAKSYLALVNRASSMLSIPVIASLNGFTAGGWMDFAGELQEAGASAIELNVYHSRAKEYSSAAEIETTILDAVRDVNAAITIPLFVKLGRNFTSIPHLARQLLSGAQGMVLHGRAPSVDICLDTLKLSSRWRLTSTETETSNLDTLMQVHGFCPAMPLAASGGIGHPDHLIKALLAGADVAMITSAIYREGPDVIRTLLDGLTVFLDRHRLTNLRDLQTTRPLEFTDDEERAAYISALTQRLDKIESEHATPVLHCDRWGHPTSPS</sequence>
<comment type="caution">
    <text evidence="6">The sequence shown here is derived from an EMBL/GenBank/DDBJ whole genome shotgun (WGS) entry which is preliminary data.</text>
</comment>
<evidence type="ECO:0000313" key="7">
    <source>
        <dbReference type="Proteomes" id="UP000011885"/>
    </source>
</evidence>
<dbReference type="InterPro" id="IPR050074">
    <property type="entry name" value="DHO_dehydrogenase"/>
</dbReference>
<dbReference type="GO" id="GO:0006207">
    <property type="term" value="P:'de novo' pyrimidine nucleobase biosynthetic process"/>
    <property type="evidence" value="ECO:0007669"/>
    <property type="project" value="TreeGrafter"/>
</dbReference>
<dbReference type="InterPro" id="IPR012135">
    <property type="entry name" value="Dihydroorotate_DH_1_2"/>
</dbReference>
<dbReference type="PANTHER" id="PTHR48109:SF3">
    <property type="entry name" value="SLL0744 PROTEIN"/>
    <property type="match status" value="1"/>
</dbReference>
<dbReference type="AlphaFoldDB" id="M5UDX1"/>
<comment type="pathway">
    <text evidence="2">Pyrimidine metabolism; UMP biosynthesis via de novo pathway.</text>
</comment>
<evidence type="ECO:0000256" key="3">
    <source>
        <dbReference type="ARBA" id="ARBA00022630"/>
    </source>
</evidence>
<keyword evidence="5" id="KW-0665">Pyrimidine biosynthesis</keyword>
<dbReference type="PIRSF" id="PIRSF000164">
    <property type="entry name" value="DHO_oxidase"/>
    <property type="match status" value="1"/>
</dbReference>
<keyword evidence="7" id="KW-1185">Reference proteome</keyword>
<dbReference type="OrthoDB" id="9794954at2"/>
<dbReference type="InterPro" id="IPR013785">
    <property type="entry name" value="Aldolase_TIM"/>
</dbReference>
<gene>
    <name evidence="6" type="ORF">RSSM_02503</name>
</gene>